<keyword evidence="2" id="KW-0521">NADP</keyword>
<keyword evidence="5" id="KW-1185">Reference proteome</keyword>
<comment type="caution">
    <text evidence="4">The sequence shown here is derived from an EMBL/GenBank/DDBJ whole genome shotgun (WGS) entry which is preliminary data.</text>
</comment>
<proteinExistence type="inferred from homology"/>
<reference evidence="4 5" key="1">
    <citation type="submission" date="2018-05" db="EMBL/GenBank/DDBJ databases">
        <title>Whole genome sequencing for identification of molecular markers to develop diagnostic detection tools for the regulated plant pathogen Lachnellula willkommii.</title>
        <authorList>
            <person name="Giroux E."/>
            <person name="Bilodeau G."/>
        </authorList>
    </citation>
    <scope>NUCLEOTIDE SEQUENCE [LARGE SCALE GENOMIC DNA]</scope>
    <source>
        <strain evidence="4 5">CBS 625.97</strain>
    </source>
</reference>
<evidence type="ECO:0000313" key="4">
    <source>
        <dbReference type="EMBL" id="TVY55525.1"/>
    </source>
</evidence>
<name>A0A7D8YZF0_9HELO</name>
<organism evidence="4 5">
    <name type="scientific">Lachnellula cervina</name>
    <dbReference type="NCBI Taxonomy" id="1316786"/>
    <lineage>
        <taxon>Eukaryota</taxon>
        <taxon>Fungi</taxon>
        <taxon>Dikarya</taxon>
        <taxon>Ascomycota</taxon>
        <taxon>Pezizomycotina</taxon>
        <taxon>Leotiomycetes</taxon>
        <taxon>Helotiales</taxon>
        <taxon>Lachnaceae</taxon>
        <taxon>Lachnellula</taxon>
    </lineage>
</organism>
<dbReference type="InterPro" id="IPR036291">
    <property type="entry name" value="NAD(P)-bd_dom_sf"/>
</dbReference>
<dbReference type="InterPro" id="IPR051468">
    <property type="entry name" value="Fungal_SecMetab_SDRs"/>
</dbReference>
<accession>A0A7D8YZF0</accession>
<dbReference type="PANTHER" id="PTHR43544:SF7">
    <property type="entry name" value="NADB-LER2"/>
    <property type="match status" value="1"/>
</dbReference>
<dbReference type="SUPFAM" id="SSF51735">
    <property type="entry name" value="NAD(P)-binding Rossmann-fold domains"/>
    <property type="match status" value="1"/>
</dbReference>
<comment type="similarity">
    <text evidence="1">Belongs to the short-chain dehydrogenases/reductases (SDR) family.</text>
</comment>
<gene>
    <name evidence="4" type="ORF">LCER1_G004283</name>
</gene>
<dbReference type="Pfam" id="PF00106">
    <property type="entry name" value="adh_short"/>
    <property type="match status" value="1"/>
</dbReference>
<dbReference type="EMBL" id="QGMG01000232">
    <property type="protein sequence ID" value="TVY55525.1"/>
    <property type="molecule type" value="Genomic_DNA"/>
</dbReference>
<dbReference type="AlphaFoldDB" id="A0A7D8YZF0"/>
<sequence>MPSYLITRARRGLGLGFANELLKKKESTVIATAINTAGSPGLQKLKKEHPDGRLILLNLDVMSADSIKATAEATNKLLPRGLDNLISNAGVNYNGLKTFDELIIEDLQKEISFNTTSQLLLLRAFVPLVRKSQGKKILVITSGLGSTQNAPNTPNLANGYSVAKATLNIRTSIGLYGSIALSSRMKALPPRSSTQVSWVGSTAIGDGISDWINTYAPDYKNLSLETSSANCMKVLDTLTPEANGEFFNHNGTKLPF</sequence>
<evidence type="ECO:0000313" key="5">
    <source>
        <dbReference type="Proteomes" id="UP000481288"/>
    </source>
</evidence>
<evidence type="ECO:0000256" key="3">
    <source>
        <dbReference type="ARBA" id="ARBA00023002"/>
    </source>
</evidence>
<dbReference type="GO" id="GO:0016491">
    <property type="term" value="F:oxidoreductase activity"/>
    <property type="evidence" value="ECO:0007669"/>
    <property type="project" value="UniProtKB-KW"/>
</dbReference>
<keyword evidence="3" id="KW-0560">Oxidoreductase</keyword>
<dbReference type="Proteomes" id="UP000481288">
    <property type="component" value="Unassembled WGS sequence"/>
</dbReference>
<protein>
    <submittedName>
        <fullName evidence="4">Putative oxidoreductase</fullName>
    </submittedName>
</protein>
<dbReference type="OrthoDB" id="5296at2759"/>
<dbReference type="PANTHER" id="PTHR43544">
    <property type="entry name" value="SHORT-CHAIN DEHYDROGENASE/REDUCTASE"/>
    <property type="match status" value="1"/>
</dbReference>
<dbReference type="GO" id="GO:0005737">
    <property type="term" value="C:cytoplasm"/>
    <property type="evidence" value="ECO:0007669"/>
    <property type="project" value="TreeGrafter"/>
</dbReference>
<dbReference type="InterPro" id="IPR002347">
    <property type="entry name" value="SDR_fam"/>
</dbReference>
<evidence type="ECO:0000256" key="2">
    <source>
        <dbReference type="ARBA" id="ARBA00022857"/>
    </source>
</evidence>
<dbReference type="Gene3D" id="3.40.50.720">
    <property type="entry name" value="NAD(P)-binding Rossmann-like Domain"/>
    <property type="match status" value="1"/>
</dbReference>
<evidence type="ECO:0000256" key="1">
    <source>
        <dbReference type="ARBA" id="ARBA00006484"/>
    </source>
</evidence>